<name>A0A1Q9EK78_SYMMI</name>
<feature type="transmembrane region" description="Helical" evidence="1">
    <location>
        <begin position="12"/>
        <end position="30"/>
    </location>
</feature>
<sequence>MTFFSFIENGPLDMIMGTIVISNAAVMFAATSDRYIVIYMIELVIRILVLRRGLGDRLEELLLLLLRGQASSVLKSGTRDGCETAIYCDAVGEEMTDRVWMFECRAQSCPSMWKAKQDCVSLRQKSRKLAPVELAESKGHSDYTGVSINGLWQRKGGSKWDRSDLMERIWRCPVDLNWVQQDVNSPLHVNWLEKYIFKTTSFSA</sequence>
<keyword evidence="1" id="KW-1133">Transmembrane helix</keyword>
<keyword evidence="1" id="KW-0472">Membrane</keyword>
<evidence type="ECO:0000313" key="3">
    <source>
        <dbReference type="Proteomes" id="UP000186817"/>
    </source>
</evidence>
<accession>A0A1Q9EK78</accession>
<keyword evidence="3" id="KW-1185">Reference proteome</keyword>
<comment type="caution">
    <text evidence="2">The sequence shown here is derived from an EMBL/GenBank/DDBJ whole genome shotgun (WGS) entry which is preliminary data.</text>
</comment>
<evidence type="ECO:0000256" key="1">
    <source>
        <dbReference type="SAM" id="Phobius"/>
    </source>
</evidence>
<gene>
    <name evidence="2" type="ORF">AK812_SmicGene8734</name>
</gene>
<dbReference type="AlphaFoldDB" id="A0A1Q9EK78"/>
<organism evidence="2 3">
    <name type="scientific">Symbiodinium microadriaticum</name>
    <name type="common">Dinoflagellate</name>
    <name type="synonym">Zooxanthella microadriatica</name>
    <dbReference type="NCBI Taxonomy" id="2951"/>
    <lineage>
        <taxon>Eukaryota</taxon>
        <taxon>Sar</taxon>
        <taxon>Alveolata</taxon>
        <taxon>Dinophyceae</taxon>
        <taxon>Suessiales</taxon>
        <taxon>Symbiodiniaceae</taxon>
        <taxon>Symbiodinium</taxon>
    </lineage>
</organism>
<reference evidence="2 3" key="1">
    <citation type="submission" date="2016-02" db="EMBL/GenBank/DDBJ databases">
        <title>Genome analysis of coral dinoflagellate symbionts highlights evolutionary adaptations to a symbiotic lifestyle.</title>
        <authorList>
            <person name="Aranda M."/>
            <person name="Li Y."/>
            <person name="Liew Y.J."/>
            <person name="Baumgarten S."/>
            <person name="Simakov O."/>
            <person name="Wilson M."/>
            <person name="Piel J."/>
            <person name="Ashoor H."/>
            <person name="Bougouffa S."/>
            <person name="Bajic V.B."/>
            <person name="Ryu T."/>
            <person name="Ravasi T."/>
            <person name="Bayer T."/>
            <person name="Micklem G."/>
            <person name="Kim H."/>
            <person name="Bhak J."/>
            <person name="Lajeunesse T.C."/>
            <person name="Voolstra C.R."/>
        </authorList>
    </citation>
    <scope>NUCLEOTIDE SEQUENCE [LARGE SCALE GENOMIC DNA]</scope>
    <source>
        <strain evidence="2 3">CCMP2467</strain>
    </source>
</reference>
<dbReference type="Proteomes" id="UP000186817">
    <property type="component" value="Unassembled WGS sequence"/>
</dbReference>
<evidence type="ECO:0000313" key="2">
    <source>
        <dbReference type="EMBL" id="OLQ07832.1"/>
    </source>
</evidence>
<protein>
    <submittedName>
        <fullName evidence="2">Uncharacterized protein</fullName>
    </submittedName>
</protein>
<dbReference type="EMBL" id="LSRX01000131">
    <property type="protein sequence ID" value="OLQ07832.1"/>
    <property type="molecule type" value="Genomic_DNA"/>
</dbReference>
<keyword evidence="1" id="KW-0812">Transmembrane</keyword>
<proteinExistence type="predicted"/>